<dbReference type="PANTHER" id="PTHR43422">
    <property type="entry name" value="THIAMINE THIAZOLE SYNTHASE"/>
    <property type="match status" value="1"/>
</dbReference>
<dbReference type="Gene3D" id="3.50.50.60">
    <property type="entry name" value="FAD/NAD(P)-binding domain"/>
    <property type="match status" value="1"/>
</dbReference>
<dbReference type="InterPro" id="IPR036188">
    <property type="entry name" value="FAD/NAD-bd_sf"/>
</dbReference>
<accession>A0ABX2EQ27</accession>
<comment type="caution">
    <text evidence="2">The sequence shown here is derived from an EMBL/GenBank/DDBJ whole genome shotgun (WGS) entry which is preliminary data.</text>
</comment>
<protein>
    <submittedName>
        <fullName evidence="2">FAD-dependent monooxygenase</fullName>
    </submittedName>
</protein>
<proteinExistence type="predicted"/>
<dbReference type="SUPFAM" id="SSF51905">
    <property type="entry name" value="FAD/NAD(P)-binding domain"/>
    <property type="match status" value="1"/>
</dbReference>
<dbReference type="EMBL" id="JABRWJ010000009">
    <property type="protein sequence ID" value="NRF70752.1"/>
    <property type="molecule type" value="Genomic_DNA"/>
</dbReference>
<dbReference type="Gene3D" id="3.30.70.2450">
    <property type="match status" value="1"/>
</dbReference>
<dbReference type="PANTHER" id="PTHR43422:SF3">
    <property type="entry name" value="THIAMINE THIAZOLE SYNTHASE"/>
    <property type="match status" value="1"/>
</dbReference>
<gene>
    <name evidence="2" type="ORF">HLB44_27470</name>
</gene>
<dbReference type="InterPro" id="IPR002938">
    <property type="entry name" value="FAD-bd"/>
</dbReference>
<reference evidence="2 3" key="1">
    <citation type="submission" date="2020-05" db="EMBL/GenBank/DDBJ databases">
        <title>Aquincola sp. isolate from soil.</title>
        <authorList>
            <person name="Han J."/>
            <person name="Kim D.-U."/>
        </authorList>
    </citation>
    <scope>NUCLEOTIDE SEQUENCE [LARGE SCALE GENOMIC DNA]</scope>
    <source>
        <strain evidence="2 3">S2</strain>
    </source>
</reference>
<evidence type="ECO:0000259" key="1">
    <source>
        <dbReference type="Pfam" id="PF01494"/>
    </source>
</evidence>
<dbReference type="GO" id="GO:0004497">
    <property type="term" value="F:monooxygenase activity"/>
    <property type="evidence" value="ECO:0007669"/>
    <property type="project" value="UniProtKB-KW"/>
</dbReference>
<evidence type="ECO:0000313" key="2">
    <source>
        <dbReference type="EMBL" id="NRF70752.1"/>
    </source>
</evidence>
<dbReference type="Proteomes" id="UP000737171">
    <property type="component" value="Unassembled WGS sequence"/>
</dbReference>
<dbReference type="Pfam" id="PF01494">
    <property type="entry name" value="FAD_binding_3"/>
    <property type="match status" value="1"/>
</dbReference>
<keyword evidence="2" id="KW-0560">Oxidoreductase</keyword>
<keyword evidence="2" id="KW-0503">Monooxygenase</keyword>
<keyword evidence="3" id="KW-1185">Reference proteome</keyword>
<sequence>MWFSKSPQMLGRRALVLGASMAGLLAARILAERFDEVWLLERDALPDGPAPRKGTPQALHAHGLLARGREILESLFPGFTAALEAQGALVGDLQANAPFVAAGRRFAHGTACGRAGIACSRLAVEAEVRRRVLALSRVRALTDVDILQPTLDEARPRVTGVRIAQRSGGAQQTLAADLVVDCTGRGSRTPAWLRDWGFDAPEEERVTVGIGYATTYLKREPQHAPGIAALVFAATPQLPMPGVLLAQEACADGVARWVVTLGGYAGDHPAPTLEGMRERARRMGDPALLRILREAEPLAPVTRYSFAHSQRRHFEKLRRFPQRFLVMGDAIASFNPVYGQGMSVAASEALALRDALATGLESLHARFFIAASKAIDVPWQLAVGADLAIPSVPGARPAPVRFVNAYLARVFRAAEHDPAVALAFMKVAHLVAAPASLFAPGMLVRVLRRAVRAEVSLPLEEVIH</sequence>
<evidence type="ECO:0000313" key="3">
    <source>
        <dbReference type="Proteomes" id="UP000737171"/>
    </source>
</evidence>
<organism evidence="2 3">
    <name type="scientific">Pseudaquabacterium terrae</name>
    <dbReference type="NCBI Taxonomy" id="2732868"/>
    <lineage>
        <taxon>Bacteria</taxon>
        <taxon>Pseudomonadati</taxon>
        <taxon>Pseudomonadota</taxon>
        <taxon>Betaproteobacteria</taxon>
        <taxon>Burkholderiales</taxon>
        <taxon>Sphaerotilaceae</taxon>
        <taxon>Pseudaquabacterium</taxon>
    </lineage>
</organism>
<dbReference type="RefSeq" id="WP_173130497.1">
    <property type="nucleotide sequence ID" value="NZ_JABRWJ010000009.1"/>
</dbReference>
<dbReference type="PRINTS" id="PR00420">
    <property type="entry name" value="RNGMNOXGNASE"/>
</dbReference>
<name>A0ABX2EQ27_9BURK</name>
<feature type="domain" description="FAD-binding" evidence="1">
    <location>
        <begin position="14"/>
        <end position="360"/>
    </location>
</feature>